<keyword evidence="2" id="KW-1185">Reference proteome</keyword>
<evidence type="ECO:0000313" key="1">
    <source>
        <dbReference type="EMBL" id="KAF9998065.1"/>
    </source>
</evidence>
<dbReference type="EMBL" id="JAAAID010003420">
    <property type="protein sequence ID" value="KAF9998065.1"/>
    <property type="molecule type" value="Genomic_DNA"/>
</dbReference>
<gene>
    <name evidence="1" type="ORF">BGZ80_006874</name>
</gene>
<comment type="caution">
    <text evidence="1">The sequence shown here is derived from an EMBL/GenBank/DDBJ whole genome shotgun (WGS) entry which is preliminary data.</text>
</comment>
<dbReference type="Gene3D" id="3.80.10.10">
    <property type="entry name" value="Ribonuclease Inhibitor"/>
    <property type="match status" value="1"/>
</dbReference>
<dbReference type="Proteomes" id="UP000703661">
    <property type="component" value="Unassembled WGS sequence"/>
</dbReference>
<dbReference type="AlphaFoldDB" id="A0A9P6SSN2"/>
<evidence type="ECO:0000313" key="2">
    <source>
        <dbReference type="Proteomes" id="UP000703661"/>
    </source>
</evidence>
<accession>A0A9P6SSN2</accession>
<protein>
    <recommendedName>
        <fullName evidence="3">F-box domain protein</fullName>
    </recommendedName>
</protein>
<reference evidence="1" key="1">
    <citation type="journal article" date="2020" name="Fungal Divers.">
        <title>Resolving the Mortierellaceae phylogeny through synthesis of multi-gene phylogenetics and phylogenomics.</title>
        <authorList>
            <person name="Vandepol N."/>
            <person name="Liber J."/>
            <person name="Desiro A."/>
            <person name="Na H."/>
            <person name="Kennedy M."/>
            <person name="Barry K."/>
            <person name="Grigoriev I.V."/>
            <person name="Miller A.N."/>
            <person name="O'Donnell K."/>
            <person name="Stajich J.E."/>
            <person name="Bonito G."/>
        </authorList>
    </citation>
    <scope>NUCLEOTIDE SEQUENCE</scope>
    <source>
        <strain evidence="1">NRRL 2769</strain>
    </source>
</reference>
<sequence length="372" mass="42546">MAVPPELVRKYARHIRILNNFKRPDYKVFPDMDSLTSCVEAFTNLIEYSGNDVDILMRNQGLRRLTIDCFGDYLEDPSVIWDILRPISSTLVELHTYDDSFLRGRKDVDGDVDDDHELVLPKLRVLKISLPRVLGAAKSLPKVCPNLEKLDNHNLNGWFFDPLGYIEHDDLEEIFRSRSCPKLNKLNITTNLKDDRLLPNLLNSHPGFHELGLGITGASEDCERAIERHAGTLTSFHLTIARHEWETDFLFNILRSCDQLTFLHVGLWVGSIEGLLDRKHWKNSDCLESLSIDWKNFQITLKLHGRRLPPTEGVMSVERRLEVVEGLGWKVHGDLIDQDMGFLDATFALAEGFRGLKTISLNGVQYRKISSS</sequence>
<organism evidence="1 2">
    <name type="scientific">Entomortierella chlamydospora</name>
    <dbReference type="NCBI Taxonomy" id="101097"/>
    <lineage>
        <taxon>Eukaryota</taxon>
        <taxon>Fungi</taxon>
        <taxon>Fungi incertae sedis</taxon>
        <taxon>Mucoromycota</taxon>
        <taxon>Mortierellomycotina</taxon>
        <taxon>Mortierellomycetes</taxon>
        <taxon>Mortierellales</taxon>
        <taxon>Mortierellaceae</taxon>
        <taxon>Entomortierella</taxon>
    </lineage>
</organism>
<evidence type="ECO:0008006" key="3">
    <source>
        <dbReference type="Google" id="ProtNLM"/>
    </source>
</evidence>
<dbReference type="SUPFAM" id="SSF52047">
    <property type="entry name" value="RNI-like"/>
    <property type="match status" value="1"/>
</dbReference>
<dbReference type="InterPro" id="IPR032675">
    <property type="entry name" value="LRR_dom_sf"/>
</dbReference>
<proteinExistence type="predicted"/>
<name>A0A9P6SSN2_9FUNG</name>